<dbReference type="AlphaFoldDB" id="A0A9P4TUQ5"/>
<feature type="domain" description="Plastocyanin-like" evidence="19">
    <location>
        <begin position="157"/>
        <end position="303"/>
    </location>
</feature>
<gene>
    <name evidence="22" type="ORF">EJ08DRAFT_664093</name>
</gene>
<evidence type="ECO:0000256" key="10">
    <source>
        <dbReference type="ARBA" id="ARBA00023002"/>
    </source>
</evidence>
<organism evidence="22 23">
    <name type="scientific">Tothia fuscella</name>
    <dbReference type="NCBI Taxonomy" id="1048955"/>
    <lineage>
        <taxon>Eukaryota</taxon>
        <taxon>Fungi</taxon>
        <taxon>Dikarya</taxon>
        <taxon>Ascomycota</taxon>
        <taxon>Pezizomycotina</taxon>
        <taxon>Dothideomycetes</taxon>
        <taxon>Pleosporomycetidae</taxon>
        <taxon>Venturiales</taxon>
        <taxon>Cylindrosympodiaceae</taxon>
        <taxon>Tothia</taxon>
    </lineage>
</organism>
<dbReference type="InterPro" id="IPR045087">
    <property type="entry name" value="Cu-oxidase_fam"/>
</dbReference>
<evidence type="ECO:0000259" key="19">
    <source>
        <dbReference type="Pfam" id="PF00394"/>
    </source>
</evidence>
<dbReference type="InterPro" id="IPR044130">
    <property type="entry name" value="CuRO_2_Fet3-like"/>
</dbReference>
<evidence type="ECO:0000256" key="6">
    <source>
        <dbReference type="ARBA" id="ARBA00022723"/>
    </source>
</evidence>
<dbReference type="OrthoDB" id="2121828at2759"/>
<comment type="subcellular location">
    <subcellularLocation>
        <location evidence="16">Cell membrane</location>
        <topology evidence="16">Single-pass type I membrane protein</topology>
        <orientation evidence="16">Extracellular side</orientation>
    </subcellularLocation>
</comment>
<keyword evidence="7 18" id="KW-0732">Signal</keyword>
<evidence type="ECO:0000256" key="8">
    <source>
        <dbReference type="ARBA" id="ARBA00022737"/>
    </source>
</evidence>
<feature type="transmembrane region" description="Helical" evidence="17">
    <location>
        <begin position="553"/>
        <end position="574"/>
    </location>
</feature>
<dbReference type="PANTHER" id="PTHR11709:SF361">
    <property type="entry name" value="IRON TRANSPORT MULTICOPPER OXIDASE FET3"/>
    <property type="match status" value="1"/>
</dbReference>
<dbReference type="GO" id="GO:0033215">
    <property type="term" value="P:reductive iron assimilation"/>
    <property type="evidence" value="ECO:0007669"/>
    <property type="project" value="TreeGrafter"/>
</dbReference>
<evidence type="ECO:0000256" key="13">
    <source>
        <dbReference type="ARBA" id="ARBA00023065"/>
    </source>
</evidence>
<dbReference type="InterPro" id="IPR008972">
    <property type="entry name" value="Cupredoxin"/>
</dbReference>
<dbReference type="Gene3D" id="2.60.40.420">
    <property type="entry name" value="Cupredoxins - blue copper proteins"/>
    <property type="match status" value="3"/>
</dbReference>
<dbReference type="InterPro" id="IPR011706">
    <property type="entry name" value="Cu-oxidase_C"/>
</dbReference>
<dbReference type="CDD" id="cd13851">
    <property type="entry name" value="CuRO_1_Fet3p"/>
    <property type="match status" value="1"/>
</dbReference>
<name>A0A9P4TUQ5_9PEZI</name>
<dbReference type="PROSITE" id="PS00079">
    <property type="entry name" value="MULTICOPPER_OXIDASE1"/>
    <property type="match status" value="2"/>
</dbReference>
<dbReference type="InterPro" id="IPR033138">
    <property type="entry name" value="Cu_oxidase_CS"/>
</dbReference>
<dbReference type="InterPro" id="IPR001117">
    <property type="entry name" value="Cu-oxidase_2nd"/>
</dbReference>
<feature type="domain" description="Plastocyanin-like" evidence="20">
    <location>
        <begin position="366"/>
        <end position="497"/>
    </location>
</feature>
<accession>A0A9P4TUQ5</accession>
<feature type="signal peptide" evidence="18">
    <location>
        <begin position="1"/>
        <end position="23"/>
    </location>
</feature>
<evidence type="ECO:0000256" key="9">
    <source>
        <dbReference type="ARBA" id="ARBA00022989"/>
    </source>
</evidence>
<evidence type="ECO:0000256" key="16">
    <source>
        <dbReference type="ARBA" id="ARBA00037814"/>
    </source>
</evidence>
<evidence type="ECO:0000256" key="7">
    <source>
        <dbReference type="ARBA" id="ARBA00022729"/>
    </source>
</evidence>
<dbReference type="Proteomes" id="UP000800235">
    <property type="component" value="Unassembled WGS sequence"/>
</dbReference>
<evidence type="ECO:0000256" key="5">
    <source>
        <dbReference type="ARBA" id="ARBA00022692"/>
    </source>
</evidence>
<dbReference type="InterPro" id="IPR011707">
    <property type="entry name" value="Cu-oxidase-like_N"/>
</dbReference>
<evidence type="ECO:0000256" key="18">
    <source>
        <dbReference type="SAM" id="SignalP"/>
    </source>
</evidence>
<keyword evidence="4" id="KW-0410">Iron transport</keyword>
<keyword evidence="12" id="KW-0186">Copper</keyword>
<protein>
    <submittedName>
        <fullName evidence="22">FET Ferroxidase</fullName>
    </submittedName>
</protein>
<dbReference type="FunFam" id="2.60.40.420:FF:000025">
    <property type="entry name" value="FET5p Multicopper oxidase"/>
    <property type="match status" value="1"/>
</dbReference>
<feature type="domain" description="Plastocyanin-like" evidence="21">
    <location>
        <begin position="32"/>
        <end position="148"/>
    </location>
</feature>
<dbReference type="GO" id="GO:0010106">
    <property type="term" value="P:cellular response to iron ion starvation"/>
    <property type="evidence" value="ECO:0007669"/>
    <property type="project" value="TreeGrafter"/>
</dbReference>
<dbReference type="FunFam" id="2.60.40.420:FF:000022">
    <property type="entry name" value="FET5p Multicopper oxidase"/>
    <property type="match status" value="1"/>
</dbReference>
<dbReference type="FunFam" id="2.60.40.420:FF:000024">
    <property type="entry name" value="FET5p Multicopper oxidase"/>
    <property type="match status" value="1"/>
</dbReference>
<sequence>MTRSLSGFLNPISLLLFTSFACAATVTYDFNITWTKANPDGQFERSVIGINNQWPIPTIRVNIGDQLIVNAYNGLGNVSTALHFHGMFQNGTTNMDGPAGVTQCGIAPGSSFTYNFTVAQPGTYWYHSHVRGQYPDGLRGPFIVNDPNSPFKDQYDEEIVLTLADWYHQLPSTLLKRFISYANPTGAEPVPESALMNDTQGLKIHVEPGKTYMFRVVNMAAFAAQYFWIEGHTMQVIEVDGVYTDPMEASMLYFTAAQRYSFLVTAKNDTKANFAIVAHMDEDLFDAIPAGLNSNVTSWLTYEDNADFPQAKEISVEDLQPFDDFDLVPVDKMELLGEPDQTVSLDMIMDNLSDGANYAFFNGITYVRPKVPTVFTALTSGEMATNPAIYGVNSHAFVLKKDEIVDVVLNNLDPGKHPFHLHGHTFQVIARSQDDEGVYANNVTFPKIPMRRDTVLVRPNGNFVLRFKADNPGIWLFHCHIEWHMASGLSVTMIENPLDLQKSLTIPEDHYKACKEANIPTIGNAAGNTKDLLDLSGANVSPKPIPAGFTTRGIVALVFSILAAFIGLAVISWYGAAPLGASTQVAAEKEIAEAQMEHDIARGINTGSVPVSH</sequence>
<keyword evidence="13" id="KW-0406">Ion transport</keyword>
<keyword evidence="2" id="KW-0813">Transport</keyword>
<evidence type="ECO:0000256" key="15">
    <source>
        <dbReference type="ARBA" id="ARBA00023180"/>
    </source>
</evidence>
<evidence type="ECO:0000313" key="22">
    <source>
        <dbReference type="EMBL" id="KAF2423751.1"/>
    </source>
</evidence>
<dbReference type="Pfam" id="PF07732">
    <property type="entry name" value="Cu-oxidase_3"/>
    <property type="match status" value="1"/>
</dbReference>
<dbReference type="GO" id="GO:0004322">
    <property type="term" value="F:ferroxidase activity"/>
    <property type="evidence" value="ECO:0007669"/>
    <property type="project" value="TreeGrafter"/>
</dbReference>
<evidence type="ECO:0000256" key="1">
    <source>
        <dbReference type="ARBA" id="ARBA00010609"/>
    </source>
</evidence>
<evidence type="ECO:0000256" key="4">
    <source>
        <dbReference type="ARBA" id="ARBA00022496"/>
    </source>
</evidence>
<keyword evidence="14 17" id="KW-0472">Membrane</keyword>
<dbReference type="GO" id="GO:0005507">
    <property type="term" value="F:copper ion binding"/>
    <property type="evidence" value="ECO:0007669"/>
    <property type="project" value="InterPro"/>
</dbReference>
<reference evidence="22" key="1">
    <citation type="journal article" date="2020" name="Stud. Mycol.">
        <title>101 Dothideomycetes genomes: a test case for predicting lifestyles and emergence of pathogens.</title>
        <authorList>
            <person name="Haridas S."/>
            <person name="Albert R."/>
            <person name="Binder M."/>
            <person name="Bloem J."/>
            <person name="Labutti K."/>
            <person name="Salamov A."/>
            <person name="Andreopoulos B."/>
            <person name="Baker S."/>
            <person name="Barry K."/>
            <person name="Bills G."/>
            <person name="Bluhm B."/>
            <person name="Cannon C."/>
            <person name="Castanera R."/>
            <person name="Culley D."/>
            <person name="Daum C."/>
            <person name="Ezra D."/>
            <person name="Gonzalez J."/>
            <person name="Henrissat B."/>
            <person name="Kuo A."/>
            <person name="Liang C."/>
            <person name="Lipzen A."/>
            <person name="Lutzoni F."/>
            <person name="Magnuson J."/>
            <person name="Mondo S."/>
            <person name="Nolan M."/>
            <person name="Ohm R."/>
            <person name="Pangilinan J."/>
            <person name="Park H.-J."/>
            <person name="Ramirez L."/>
            <person name="Alfaro M."/>
            <person name="Sun H."/>
            <person name="Tritt A."/>
            <person name="Yoshinaga Y."/>
            <person name="Zwiers L.-H."/>
            <person name="Turgeon B."/>
            <person name="Goodwin S."/>
            <person name="Spatafora J."/>
            <person name="Crous P."/>
            <person name="Grigoriev I."/>
        </authorList>
    </citation>
    <scope>NUCLEOTIDE SEQUENCE</scope>
    <source>
        <strain evidence="22">CBS 130266</strain>
    </source>
</reference>
<evidence type="ECO:0000256" key="11">
    <source>
        <dbReference type="ARBA" id="ARBA00023004"/>
    </source>
</evidence>
<evidence type="ECO:0000256" key="14">
    <source>
        <dbReference type="ARBA" id="ARBA00023136"/>
    </source>
</evidence>
<evidence type="ECO:0000256" key="2">
    <source>
        <dbReference type="ARBA" id="ARBA00022448"/>
    </source>
</evidence>
<keyword evidence="15" id="KW-0325">Glycoprotein</keyword>
<evidence type="ECO:0000259" key="20">
    <source>
        <dbReference type="Pfam" id="PF07731"/>
    </source>
</evidence>
<keyword evidence="6" id="KW-0479">Metal-binding</keyword>
<evidence type="ECO:0000259" key="21">
    <source>
        <dbReference type="Pfam" id="PF07732"/>
    </source>
</evidence>
<keyword evidence="23" id="KW-1185">Reference proteome</keyword>
<comment type="similarity">
    <text evidence="1">Belongs to the multicopper oxidase family.</text>
</comment>
<dbReference type="EMBL" id="MU007077">
    <property type="protein sequence ID" value="KAF2423751.1"/>
    <property type="molecule type" value="Genomic_DNA"/>
</dbReference>
<evidence type="ECO:0000313" key="23">
    <source>
        <dbReference type="Proteomes" id="UP000800235"/>
    </source>
</evidence>
<dbReference type="PANTHER" id="PTHR11709">
    <property type="entry name" value="MULTI-COPPER OXIDASE"/>
    <property type="match status" value="1"/>
</dbReference>
<dbReference type="PROSITE" id="PS00080">
    <property type="entry name" value="MULTICOPPER_OXIDASE2"/>
    <property type="match status" value="1"/>
</dbReference>
<evidence type="ECO:0000256" key="17">
    <source>
        <dbReference type="SAM" id="Phobius"/>
    </source>
</evidence>
<dbReference type="PROSITE" id="PS51257">
    <property type="entry name" value="PROKAR_LIPOPROTEIN"/>
    <property type="match status" value="1"/>
</dbReference>
<keyword evidence="5 17" id="KW-0812">Transmembrane</keyword>
<feature type="chain" id="PRO_5040363515" evidence="18">
    <location>
        <begin position="24"/>
        <end position="613"/>
    </location>
</feature>
<dbReference type="SUPFAM" id="SSF49503">
    <property type="entry name" value="Cupredoxins"/>
    <property type="match status" value="3"/>
</dbReference>
<keyword evidence="10" id="KW-0560">Oxidoreductase</keyword>
<comment type="caution">
    <text evidence="22">The sequence shown here is derived from an EMBL/GenBank/DDBJ whole genome shotgun (WGS) entry which is preliminary data.</text>
</comment>
<keyword evidence="9 17" id="KW-1133">Transmembrane helix</keyword>
<keyword evidence="8" id="KW-0677">Repeat</keyword>
<evidence type="ECO:0000256" key="3">
    <source>
        <dbReference type="ARBA" id="ARBA00022475"/>
    </source>
</evidence>
<keyword evidence="3" id="KW-1003">Cell membrane</keyword>
<dbReference type="InterPro" id="IPR002355">
    <property type="entry name" value="Cu_oxidase_Cu_BS"/>
</dbReference>
<dbReference type="Pfam" id="PF07731">
    <property type="entry name" value="Cu-oxidase_2"/>
    <property type="match status" value="1"/>
</dbReference>
<proteinExistence type="inferred from homology"/>
<dbReference type="Pfam" id="PF00394">
    <property type="entry name" value="Cu-oxidase"/>
    <property type="match status" value="1"/>
</dbReference>
<dbReference type="CDD" id="cd13877">
    <property type="entry name" value="CuRO_2_Fet3p_like"/>
    <property type="match status" value="1"/>
</dbReference>
<keyword evidence="11" id="KW-0408">Iron</keyword>
<dbReference type="GO" id="GO:0033573">
    <property type="term" value="C:high-affinity iron permease complex"/>
    <property type="evidence" value="ECO:0007669"/>
    <property type="project" value="TreeGrafter"/>
</dbReference>
<dbReference type="CDD" id="cd13899">
    <property type="entry name" value="CuRO_3_Fet3p"/>
    <property type="match status" value="1"/>
</dbReference>
<evidence type="ECO:0000256" key="12">
    <source>
        <dbReference type="ARBA" id="ARBA00023008"/>
    </source>
</evidence>